<proteinExistence type="predicted"/>
<dbReference type="InterPro" id="IPR029261">
    <property type="entry name" value="Transposase_Znf"/>
</dbReference>
<dbReference type="Pfam" id="PF01610">
    <property type="entry name" value="DDE_Tnp_ISL3"/>
    <property type="match status" value="1"/>
</dbReference>
<feature type="domain" description="Transposase IS204/IS1001/IS1096/IS1165 DDE" evidence="1">
    <location>
        <begin position="153"/>
        <end position="388"/>
    </location>
</feature>
<feature type="domain" description="Transposase IS204/IS1001/IS1096/IS1165 helix-turn-helix" evidence="2">
    <location>
        <begin position="88"/>
        <end position="138"/>
    </location>
</feature>
<feature type="domain" description="Transposase IS204/IS1001/IS1096/IS1165 zinc-finger" evidence="3">
    <location>
        <begin position="40"/>
        <end position="82"/>
    </location>
</feature>
<dbReference type="NCBIfam" id="NF033550">
    <property type="entry name" value="transpos_ISL3"/>
    <property type="match status" value="1"/>
</dbReference>
<dbReference type="Proteomes" id="UP000018291">
    <property type="component" value="Unassembled WGS sequence"/>
</dbReference>
<dbReference type="AlphaFoldDB" id="R4Z3F9"/>
<protein>
    <submittedName>
        <fullName evidence="4">Transposase</fullName>
    </submittedName>
</protein>
<organism evidence="4 5">
    <name type="scientific">Candidatus Neomicrothrix parvicella RN1</name>
    <dbReference type="NCBI Taxonomy" id="1229780"/>
    <lineage>
        <taxon>Bacteria</taxon>
        <taxon>Bacillati</taxon>
        <taxon>Actinomycetota</taxon>
        <taxon>Acidimicrobiia</taxon>
        <taxon>Acidimicrobiales</taxon>
        <taxon>Microthrixaceae</taxon>
        <taxon>Candidatus Neomicrothrix</taxon>
    </lineage>
</organism>
<dbReference type="HOGENOM" id="CLU_041900_0_1_11"/>
<name>R4Z3F9_9ACTN</name>
<evidence type="ECO:0000259" key="2">
    <source>
        <dbReference type="Pfam" id="PF13542"/>
    </source>
</evidence>
<dbReference type="EMBL" id="CANL01000077">
    <property type="protein sequence ID" value="CCM65469.1"/>
    <property type="molecule type" value="Genomic_DNA"/>
</dbReference>
<evidence type="ECO:0000313" key="4">
    <source>
        <dbReference type="EMBL" id="CCM65469.1"/>
    </source>
</evidence>
<accession>R4Z3F9</accession>
<dbReference type="InterPro" id="IPR032877">
    <property type="entry name" value="Transposase_HTH"/>
</dbReference>
<sequence>MRATTSFNKMLALPALTVTDVTVGGGTVILDIRHTRPLLRCPCGWSTRAVHSRSIRRWRHLDCFGMKTVLQGEIRRLACGACGRVVTEDIPWARPRARHTIEFEQLVAWWTQRSDRTTVATALRVDWETVTTIISRVVAEQLTDARFDGLTRLGVDEISYAKGHRFLTIVVDQTSGATLWVGEGKNAATLGRFYELLGPERCEKIEAVSMDMAYAYPAATRKATNATICWDPFHVVMHLNKAVTATIRWSKLTKTGLPLSGDDARDLRWALLKKPGDHTEAQAAVLKRHQRSHHSIWRAQQLKERFRGLYQLDNPTHAAAYLDRWLASACRSRIRPMVKVSQLVRDHKDGIIASVELGLSNSRLEGTNSKIRLLNHRGYGHHRANTFIPIIYLACGNITTTLPWEPRPILEPPRPTT</sequence>
<dbReference type="InterPro" id="IPR002560">
    <property type="entry name" value="Transposase_DDE"/>
</dbReference>
<dbReference type="PANTHER" id="PTHR33498">
    <property type="entry name" value="TRANSPOSASE FOR INSERTION SEQUENCE ELEMENT IS1557"/>
    <property type="match status" value="1"/>
</dbReference>
<evidence type="ECO:0000259" key="3">
    <source>
        <dbReference type="Pfam" id="PF14690"/>
    </source>
</evidence>
<dbReference type="PANTHER" id="PTHR33498:SF1">
    <property type="entry name" value="TRANSPOSASE FOR INSERTION SEQUENCE ELEMENT IS1557"/>
    <property type="match status" value="1"/>
</dbReference>
<reference evidence="4 5" key="1">
    <citation type="journal article" date="2013" name="ISME J.">
        <title>Metabolic model for the filamentous 'Candidatus Microthrix parvicella' based on genomic and metagenomic analyses.</title>
        <authorList>
            <person name="Jon McIlroy S."/>
            <person name="Kristiansen R."/>
            <person name="Albertsen M."/>
            <person name="Michael Karst S."/>
            <person name="Rossetti S."/>
            <person name="Lund Nielsen J."/>
            <person name="Tandoi V."/>
            <person name="James Seviour R."/>
            <person name="Nielsen P.H."/>
        </authorList>
    </citation>
    <scope>NUCLEOTIDE SEQUENCE [LARGE SCALE GENOMIC DNA]</scope>
    <source>
        <strain evidence="4 5">RN1</strain>
    </source>
</reference>
<evidence type="ECO:0000259" key="1">
    <source>
        <dbReference type="Pfam" id="PF01610"/>
    </source>
</evidence>
<dbReference type="eggNOG" id="COG3464">
    <property type="taxonomic scope" value="Bacteria"/>
</dbReference>
<dbReference type="InterPro" id="IPR047951">
    <property type="entry name" value="Transpos_ISL3"/>
</dbReference>
<dbReference type="STRING" id="1229780.BN381_790001"/>
<comment type="caution">
    <text evidence="4">The sequence shown here is derived from an EMBL/GenBank/DDBJ whole genome shotgun (WGS) entry which is preliminary data.</text>
</comment>
<dbReference type="Pfam" id="PF13542">
    <property type="entry name" value="HTH_Tnp_ISL3"/>
    <property type="match status" value="1"/>
</dbReference>
<keyword evidence="5" id="KW-1185">Reference proteome</keyword>
<dbReference type="Pfam" id="PF14690">
    <property type="entry name" value="Zn_ribbon_ISL3"/>
    <property type="match status" value="1"/>
</dbReference>
<gene>
    <name evidence="4" type="ORF">BN381_790001</name>
</gene>
<evidence type="ECO:0000313" key="5">
    <source>
        <dbReference type="Proteomes" id="UP000018291"/>
    </source>
</evidence>